<proteinExistence type="predicted"/>
<reference evidence="2" key="2">
    <citation type="journal article" date="2024" name="Plant">
        <title>Genomic evolution and insights into agronomic trait innovations of Sesamum species.</title>
        <authorList>
            <person name="Miao H."/>
            <person name="Wang L."/>
            <person name="Qu L."/>
            <person name="Liu H."/>
            <person name="Sun Y."/>
            <person name="Le M."/>
            <person name="Wang Q."/>
            <person name="Wei S."/>
            <person name="Zheng Y."/>
            <person name="Lin W."/>
            <person name="Duan Y."/>
            <person name="Cao H."/>
            <person name="Xiong S."/>
            <person name="Wang X."/>
            <person name="Wei L."/>
            <person name="Li C."/>
            <person name="Ma Q."/>
            <person name="Ju M."/>
            <person name="Zhao R."/>
            <person name="Li G."/>
            <person name="Mu C."/>
            <person name="Tian Q."/>
            <person name="Mei H."/>
            <person name="Zhang T."/>
            <person name="Gao T."/>
            <person name="Zhang H."/>
        </authorList>
    </citation>
    <scope>NUCLEOTIDE SEQUENCE</scope>
    <source>
        <strain evidence="2">KEN1</strain>
    </source>
</reference>
<accession>A0AAW2TB89</accession>
<evidence type="ECO:0000259" key="1">
    <source>
        <dbReference type="PROSITE" id="PS50878"/>
    </source>
</evidence>
<protein>
    <submittedName>
        <fullName evidence="2">LINE-1 reverse transcriptase</fullName>
    </submittedName>
</protein>
<reference evidence="2" key="1">
    <citation type="submission" date="2020-06" db="EMBL/GenBank/DDBJ databases">
        <authorList>
            <person name="Li T."/>
            <person name="Hu X."/>
            <person name="Zhang T."/>
            <person name="Song X."/>
            <person name="Zhang H."/>
            <person name="Dai N."/>
            <person name="Sheng W."/>
            <person name="Hou X."/>
            <person name="Wei L."/>
        </authorList>
    </citation>
    <scope>NUCLEOTIDE SEQUENCE</scope>
    <source>
        <strain evidence="2">KEN1</strain>
        <tissue evidence="2">Leaf</tissue>
    </source>
</reference>
<dbReference type="PANTHER" id="PTHR46890:SF48">
    <property type="entry name" value="RNA-DIRECTED DNA POLYMERASE"/>
    <property type="match status" value="1"/>
</dbReference>
<gene>
    <name evidence="2" type="ORF">Slati_4196900</name>
</gene>
<sequence>MLANEAWFTIWPLSSYYSASPRTSDHSPLILQGQNPHTESSMFRFENFMAKVPGFQQLVTAHWQYRIVGTAMYSFRRKTKQQDLAFLQPFVQHIITEDEATMIIVPVRREEVKEALFDINEDSAPGPDDFSSGFYKLAWPVVGDEFCNVVLEFFEHGRILKQLNTTLITLIPKVQMPLKVGDFRPISCCNVIYKIITKVLVKQMQVVLDKLIDNSQNAFVPGRSISDNILLAQELLSGYNQKRLPPRCTIKVDLQKAYDMVNWDYLLAVLHLFNFPDKFIGWVEQCITTASFSDSLNGGIHRFFMSSRGLRQGDPISPYLFVLVMEALHLHLKSMVLIDANFQFHWRCKELSIVNLSFADDLLLFCKADIYSISVLHKVLEDFKEQSGLQANATKSRFILSKVADHLNVQISTWLSSRNWMLKLLQRELLNPLMPNSGIFFGKELQALEATKLLGTGWAMGNVFKLWLDPWHPDDLLLHKLPDGPRITGLSMKSELHKVISGGEWHCLVARRLDIIDIISRLPSIYNGNTDRVLW</sequence>
<dbReference type="AlphaFoldDB" id="A0AAW2TB89"/>
<name>A0AAW2TB89_9LAMI</name>
<dbReference type="PROSITE" id="PS50878">
    <property type="entry name" value="RT_POL"/>
    <property type="match status" value="1"/>
</dbReference>
<dbReference type="SUPFAM" id="SSF56672">
    <property type="entry name" value="DNA/RNA polymerases"/>
    <property type="match status" value="1"/>
</dbReference>
<evidence type="ECO:0000313" key="2">
    <source>
        <dbReference type="EMBL" id="KAL0401670.1"/>
    </source>
</evidence>
<dbReference type="InterPro" id="IPR043502">
    <property type="entry name" value="DNA/RNA_pol_sf"/>
</dbReference>
<dbReference type="PANTHER" id="PTHR46890">
    <property type="entry name" value="NON-LTR RETROLELEMENT REVERSE TRANSCRIPTASE-LIKE PROTEIN-RELATED"/>
    <property type="match status" value="1"/>
</dbReference>
<dbReference type="CDD" id="cd01650">
    <property type="entry name" value="RT_nLTR_like"/>
    <property type="match status" value="1"/>
</dbReference>
<comment type="caution">
    <text evidence="2">The sequence shown here is derived from an EMBL/GenBank/DDBJ whole genome shotgun (WGS) entry which is preliminary data.</text>
</comment>
<organism evidence="2">
    <name type="scientific">Sesamum latifolium</name>
    <dbReference type="NCBI Taxonomy" id="2727402"/>
    <lineage>
        <taxon>Eukaryota</taxon>
        <taxon>Viridiplantae</taxon>
        <taxon>Streptophyta</taxon>
        <taxon>Embryophyta</taxon>
        <taxon>Tracheophyta</taxon>
        <taxon>Spermatophyta</taxon>
        <taxon>Magnoliopsida</taxon>
        <taxon>eudicotyledons</taxon>
        <taxon>Gunneridae</taxon>
        <taxon>Pentapetalae</taxon>
        <taxon>asterids</taxon>
        <taxon>lamiids</taxon>
        <taxon>Lamiales</taxon>
        <taxon>Pedaliaceae</taxon>
        <taxon>Sesamum</taxon>
    </lineage>
</organism>
<keyword evidence="2" id="KW-0695">RNA-directed DNA polymerase</keyword>
<keyword evidence="2" id="KW-0548">Nucleotidyltransferase</keyword>
<dbReference type="Pfam" id="PF00078">
    <property type="entry name" value="RVT_1"/>
    <property type="match status" value="1"/>
</dbReference>
<keyword evidence="2" id="KW-0808">Transferase</keyword>
<dbReference type="EMBL" id="JACGWN010000015">
    <property type="protein sequence ID" value="KAL0401670.1"/>
    <property type="molecule type" value="Genomic_DNA"/>
</dbReference>
<dbReference type="InterPro" id="IPR052343">
    <property type="entry name" value="Retrotransposon-Effector_Assoc"/>
</dbReference>
<dbReference type="GO" id="GO:0003964">
    <property type="term" value="F:RNA-directed DNA polymerase activity"/>
    <property type="evidence" value="ECO:0007669"/>
    <property type="project" value="UniProtKB-KW"/>
</dbReference>
<feature type="domain" description="Reverse transcriptase" evidence="1">
    <location>
        <begin position="152"/>
        <end position="411"/>
    </location>
</feature>
<dbReference type="InterPro" id="IPR000477">
    <property type="entry name" value="RT_dom"/>
</dbReference>